<feature type="chain" id="PRO_5043806640" description="DUF1311 domain-containing protein" evidence="1">
    <location>
        <begin position="29"/>
        <end position="99"/>
    </location>
</feature>
<dbReference type="RefSeq" id="WP_353475536.1">
    <property type="nucleotide sequence ID" value="NZ_CP123385.1"/>
</dbReference>
<evidence type="ECO:0008006" key="3">
    <source>
        <dbReference type="Google" id="ProtNLM"/>
    </source>
</evidence>
<protein>
    <recommendedName>
        <fullName evidence="3">DUF1311 domain-containing protein</fullName>
    </recommendedName>
</protein>
<reference evidence="2" key="1">
    <citation type="submission" date="2023-02" db="EMBL/GenBank/DDBJ databases">
        <title>Description and genomic characterization of Salipiger bruguierae sp. nov., isolated from the sediment of mangrove plant Bruguiera sexangula.</title>
        <authorList>
            <person name="Long M."/>
        </authorList>
    </citation>
    <scope>NUCLEOTIDE SEQUENCE</scope>
    <source>
        <strain evidence="2">H15</strain>
    </source>
</reference>
<evidence type="ECO:0000313" key="2">
    <source>
        <dbReference type="EMBL" id="XCC96635.1"/>
    </source>
</evidence>
<proteinExistence type="predicted"/>
<accession>A0AAU8AP36</accession>
<name>A0AAU8AP36_9RHOB</name>
<organism evidence="2">
    <name type="scientific">Alloyangia sp. H15</name>
    <dbReference type="NCBI Taxonomy" id="3029062"/>
    <lineage>
        <taxon>Bacteria</taxon>
        <taxon>Pseudomonadati</taxon>
        <taxon>Pseudomonadota</taxon>
        <taxon>Alphaproteobacteria</taxon>
        <taxon>Rhodobacterales</taxon>
        <taxon>Roseobacteraceae</taxon>
        <taxon>Alloyangia</taxon>
    </lineage>
</organism>
<keyword evidence="1" id="KW-0732">Signal</keyword>
<dbReference type="AlphaFoldDB" id="A0AAU8AP36"/>
<gene>
    <name evidence="2" type="ORF">PVT71_18370</name>
</gene>
<evidence type="ECO:0000256" key="1">
    <source>
        <dbReference type="SAM" id="SignalP"/>
    </source>
</evidence>
<sequence>MMNGPARATFLIAATALALRSGGMTACADSVEALRCALEDFPIAAPGDEIGPAHGRARELIAARCAGDETAYGEAKFALTLEMSAHWQLRARAYARRSV</sequence>
<feature type="signal peptide" evidence="1">
    <location>
        <begin position="1"/>
        <end position="28"/>
    </location>
</feature>
<dbReference type="EMBL" id="CP123385">
    <property type="protein sequence ID" value="XCC96635.1"/>
    <property type="molecule type" value="Genomic_DNA"/>
</dbReference>